<accession>A0A822ZZ78</accession>
<keyword evidence="2" id="KW-1185">Reference proteome</keyword>
<evidence type="ECO:0000313" key="1">
    <source>
        <dbReference type="EMBL" id="DAD49820.1"/>
    </source>
</evidence>
<evidence type="ECO:0000313" key="2">
    <source>
        <dbReference type="Proteomes" id="UP000607653"/>
    </source>
</evidence>
<dbReference type="AlphaFoldDB" id="A0A822ZZ78"/>
<dbReference type="Proteomes" id="UP000607653">
    <property type="component" value="Unassembled WGS sequence"/>
</dbReference>
<protein>
    <submittedName>
        <fullName evidence="1">Uncharacterized protein</fullName>
    </submittedName>
</protein>
<organism evidence="1 2">
    <name type="scientific">Nelumbo nucifera</name>
    <name type="common">Sacred lotus</name>
    <dbReference type="NCBI Taxonomy" id="4432"/>
    <lineage>
        <taxon>Eukaryota</taxon>
        <taxon>Viridiplantae</taxon>
        <taxon>Streptophyta</taxon>
        <taxon>Embryophyta</taxon>
        <taxon>Tracheophyta</taxon>
        <taxon>Spermatophyta</taxon>
        <taxon>Magnoliopsida</taxon>
        <taxon>Proteales</taxon>
        <taxon>Nelumbonaceae</taxon>
        <taxon>Nelumbo</taxon>
    </lineage>
</organism>
<comment type="caution">
    <text evidence="1">The sequence shown here is derived from an EMBL/GenBank/DDBJ whole genome shotgun (WGS) entry which is preliminary data.</text>
</comment>
<sequence length="100" mass="10505">MRRILGPFAARSSLLNGNDARTGLLAFVMHCGPRDSIASIRAIRAIVGPAIVLHLSGGAADLKSKHSAHVGACARLPREEGCIHSFFKSKTINGGEQDSA</sequence>
<gene>
    <name evidence="1" type="ORF">HUJ06_000159</name>
</gene>
<reference evidence="1 2" key="1">
    <citation type="journal article" date="2020" name="Mol. Biol. Evol.">
        <title>Distinct Expression and Methylation Patterns for Genes with Different Fates following a Single Whole-Genome Duplication in Flowering Plants.</title>
        <authorList>
            <person name="Shi T."/>
            <person name="Rahmani R.S."/>
            <person name="Gugger P.F."/>
            <person name="Wang M."/>
            <person name="Li H."/>
            <person name="Zhang Y."/>
            <person name="Li Z."/>
            <person name="Wang Q."/>
            <person name="Van de Peer Y."/>
            <person name="Marchal K."/>
            <person name="Chen J."/>
        </authorList>
    </citation>
    <scope>NUCLEOTIDE SEQUENCE [LARGE SCALE GENOMIC DNA]</scope>
    <source>
        <tissue evidence="1">Leaf</tissue>
    </source>
</reference>
<name>A0A822ZZ78_NELNU</name>
<dbReference type="EMBL" id="DUZY01000449">
    <property type="protein sequence ID" value="DAD49820.1"/>
    <property type="molecule type" value="Genomic_DNA"/>
</dbReference>
<proteinExistence type="predicted"/>